<protein>
    <recommendedName>
        <fullName evidence="3">Nitrite reductase</fullName>
    </recommendedName>
</protein>
<dbReference type="Proteomes" id="UP000189021">
    <property type="component" value="Unassembled WGS sequence"/>
</dbReference>
<reference evidence="1 2" key="1">
    <citation type="journal article" date="2017" name="Genome Announc.">
        <title>Draft Genome Sequences of Salinivibrio proteolyticus, Salinivibrio sharmensis, Salinivibrio siamensis, Salinivibrio costicola subsp. alcaliphilus, Salinivibrio costicola subsp. vallismortis, and 29 New Isolates Belonging to the Genus Salinivibrio.</title>
        <authorList>
            <person name="Lopez-Hermoso C."/>
            <person name="de la Haba R.R."/>
            <person name="Sanchez-Porro C."/>
            <person name="Bayliss S.C."/>
            <person name="Feil E.J."/>
            <person name="Ventosa A."/>
        </authorList>
    </citation>
    <scope>NUCLEOTIDE SEQUENCE [LARGE SCALE GENOMIC DNA]</scope>
    <source>
        <strain evidence="1 2">AL184</strain>
    </source>
</reference>
<evidence type="ECO:0000313" key="2">
    <source>
        <dbReference type="Proteomes" id="UP000189021"/>
    </source>
</evidence>
<name>A0AB36JU66_9GAMM</name>
<comment type="caution">
    <text evidence="1">The sequence shown here is derived from an EMBL/GenBank/DDBJ whole genome shotgun (WGS) entry which is preliminary data.</text>
</comment>
<dbReference type="EMBL" id="MUEK01000024">
    <property type="protein sequence ID" value="OOE37777.1"/>
    <property type="molecule type" value="Genomic_DNA"/>
</dbReference>
<keyword evidence="2" id="KW-1185">Reference proteome</keyword>
<accession>A0AB36JU66</accession>
<proteinExistence type="predicted"/>
<gene>
    <name evidence="1" type="ORF">BZG00_15335</name>
</gene>
<evidence type="ECO:0000313" key="1">
    <source>
        <dbReference type="EMBL" id="OOE37777.1"/>
    </source>
</evidence>
<sequence length="76" mass="8378">MDLAIIIIIVVAIAAYYGFMQSAEVVAKIATREVNHLDRQHKVSVVERTAKLDESVTDEQVEKVAALQAKLDALNI</sequence>
<dbReference type="AlphaFoldDB" id="A0AB36JU66"/>
<evidence type="ECO:0008006" key="3">
    <source>
        <dbReference type="Google" id="ProtNLM"/>
    </source>
</evidence>
<organism evidence="1 2">
    <name type="scientific">Salinivibrio kushneri</name>
    <dbReference type="NCBI Taxonomy" id="1908198"/>
    <lineage>
        <taxon>Bacteria</taxon>
        <taxon>Pseudomonadati</taxon>
        <taxon>Pseudomonadota</taxon>
        <taxon>Gammaproteobacteria</taxon>
        <taxon>Vibrionales</taxon>
        <taxon>Vibrionaceae</taxon>
        <taxon>Salinivibrio</taxon>
    </lineage>
</organism>
<dbReference type="RefSeq" id="WP_077659797.1">
    <property type="nucleotide sequence ID" value="NZ_MUEK01000024.1"/>
</dbReference>